<sequence length="216" mass="24782">MELLELDFKNLMNICKLNQGDILYFSNRDGFRNSRPENIGFHSQLPDFIVVDDVRLTDNGWQVDVVGFKNNNGAILWRPGSIDESVYFNNIRVNIDEIGTDLSEVRESPYVFSNWFKVGGAYRSDNTTVVYVDSLMSGMVNFNPSLPGNNGTMMDIFRDYNRSGTMLPSEKAYVINRCLKGLYQDMLTYNEGNVKDALHDLNKILKEVSMRMDTRK</sequence>
<name>A0A0K1LPR6_9CAUD</name>
<organism evidence="1 2">
    <name type="scientific">Klebsiella phage Matisse</name>
    <dbReference type="NCBI Taxonomy" id="1675607"/>
    <lineage>
        <taxon>Viruses</taxon>
        <taxon>Duplodnaviria</taxon>
        <taxon>Heunggongvirae</taxon>
        <taxon>Uroviricota</taxon>
        <taxon>Caudoviricetes</taxon>
        <taxon>Pantevenvirales</taxon>
        <taxon>Straboviridae</taxon>
        <taxon>Slopekvirus</taxon>
        <taxon>Slopekvirus matisse</taxon>
    </lineage>
</organism>
<dbReference type="RefSeq" id="YP_009194359.1">
    <property type="nucleotide sequence ID" value="NC_028750.1"/>
</dbReference>
<evidence type="ECO:0000313" key="1">
    <source>
        <dbReference type="EMBL" id="AKU44419.1"/>
    </source>
</evidence>
<dbReference type="GeneID" id="26613298"/>
<protein>
    <submittedName>
        <fullName evidence="1">Uncharacterized protein</fullName>
    </submittedName>
</protein>
<evidence type="ECO:0000313" key="2">
    <source>
        <dbReference type="Proteomes" id="UP000203408"/>
    </source>
</evidence>
<proteinExistence type="predicted"/>
<dbReference type="Proteomes" id="UP000203408">
    <property type="component" value="Segment"/>
</dbReference>
<keyword evidence="2" id="KW-1185">Reference proteome</keyword>
<gene>
    <name evidence="1" type="ORF">CPT_Matisse115</name>
</gene>
<dbReference type="EMBL" id="KT001918">
    <property type="protein sequence ID" value="AKU44419.1"/>
    <property type="molecule type" value="Genomic_DNA"/>
</dbReference>
<reference evidence="1 2" key="1">
    <citation type="journal article" date="2015" name="Genome Announc.">
        <title>Complete Genome Sequence of Carbapenemase-Producing Klebsiella pneumoniae Myophage Matisse.</title>
        <authorList>
            <person name="Provasek V.E."/>
            <person name="Lessor L.E."/>
            <person name="Cahill J.L."/>
            <person name="Rasche E.S."/>
            <person name="Kuty Everett G.F."/>
        </authorList>
    </citation>
    <scope>NUCLEOTIDE SEQUENCE [LARGE SCALE GENOMIC DNA]</scope>
</reference>
<accession>A0A0K1LPR6</accession>
<dbReference type="KEGG" id="vg:26613298"/>